<evidence type="ECO:0000313" key="1">
    <source>
        <dbReference type="EMBL" id="OLP56674.1"/>
    </source>
</evidence>
<name>A0A1Q9AMQ7_9HYPH</name>
<organism evidence="1 2">
    <name type="scientific">Xaviernesmea rhizosphaerae</name>
    <dbReference type="NCBI Taxonomy" id="1672749"/>
    <lineage>
        <taxon>Bacteria</taxon>
        <taxon>Pseudomonadati</taxon>
        <taxon>Pseudomonadota</taxon>
        <taxon>Alphaproteobacteria</taxon>
        <taxon>Hyphomicrobiales</taxon>
        <taxon>Rhizobiaceae</taxon>
        <taxon>Rhizobium/Agrobacterium group</taxon>
        <taxon>Xaviernesmea</taxon>
    </lineage>
</organism>
<dbReference type="RefSeq" id="WP_075633693.1">
    <property type="nucleotide sequence ID" value="NZ_MKIO01000021.1"/>
</dbReference>
<dbReference type="AlphaFoldDB" id="A0A1Q9AMQ7"/>
<dbReference type="STRING" id="1672749.BJF92_11335"/>
<gene>
    <name evidence="1" type="ORF">BJF92_11335</name>
</gene>
<evidence type="ECO:0000313" key="2">
    <source>
        <dbReference type="Proteomes" id="UP000186143"/>
    </source>
</evidence>
<reference evidence="1 2" key="1">
    <citation type="submission" date="2016-09" db="EMBL/GenBank/DDBJ databases">
        <title>Rhizobium sp. nov., a novel species isolated from the rice rhizosphere.</title>
        <authorList>
            <person name="Zhao J."/>
            <person name="Zhang X."/>
        </authorList>
    </citation>
    <scope>NUCLEOTIDE SEQUENCE [LARGE SCALE GENOMIC DNA]</scope>
    <source>
        <strain evidence="1 2">MH17</strain>
    </source>
</reference>
<accession>A0A1Q9AMQ7</accession>
<proteinExistence type="predicted"/>
<protein>
    <submittedName>
        <fullName evidence="1">Uncharacterized protein</fullName>
    </submittedName>
</protein>
<sequence length="217" mass="23207">MSVVYPYPVEALSDQLRIESILWDIQRNDEISGDGEGSVWQAELAPPLWVGTISLVPMDSGEARRIAARLRKLHGMQEALFFVDPSTEYPQADPEGLILGNATINIASVSSDRDAMSFSGFPAGYRLTEGDKLQISYGSDPVRFAFLEISEAGAANGVGTTPQLGVFPHVPVGVGAGLSARFAKPACRCVVMTGSHNPGTARKVVTEGAGFKLIEKR</sequence>
<dbReference type="EMBL" id="MKIO01000021">
    <property type="protein sequence ID" value="OLP56674.1"/>
    <property type="molecule type" value="Genomic_DNA"/>
</dbReference>
<comment type="caution">
    <text evidence="1">The sequence shown here is derived from an EMBL/GenBank/DDBJ whole genome shotgun (WGS) entry which is preliminary data.</text>
</comment>
<dbReference type="Proteomes" id="UP000186143">
    <property type="component" value="Unassembled WGS sequence"/>
</dbReference>
<dbReference type="OrthoDB" id="8265479at2"/>